<dbReference type="AlphaFoldDB" id="A0A3E2TJR2"/>
<reference evidence="3 4" key="1">
    <citation type="submission" date="2018-08" db="EMBL/GenBank/DDBJ databases">
        <title>A genome reference for cultivated species of the human gut microbiota.</title>
        <authorList>
            <person name="Zou Y."/>
            <person name="Xue W."/>
            <person name="Luo G."/>
        </authorList>
    </citation>
    <scope>NUCLEOTIDE SEQUENCE [LARGE SCALE GENOMIC DNA]</scope>
    <source>
        <strain evidence="3 4">OF01-3</strain>
    </source>
</reference>
<dbReference type="RefSeq" id="WP_117520901.1">
    <property type="nucleotide sequence ID" value="NZ_AP031484.1"/>
</dbReference>
<evidence type="ECO:0000313" key="4">
    <source>
        <dbReference type="Proteomes" id="UP000261011"/>
    </source>
</evidence>
<accession>A0A3E2TJR2</accession>
<name>A0A3E2TJR2_9FIRM</name>
<evidence type="ECO:0000259" key="1">
    <source>
        <dbReference type="Pfam" id="PF18739"/>
    </source>
</evidence>
<proteinExistence type="predicted"/>
<comment type="caution">
    <text evidence="3">The sequence shown here is derived from an EMBL/GenBank/DDBJ whole genome shotgun (WGS) entry which is preliminary data.</text>
</comment>
<dbReference type="Pfam" id="PF18862">
    <property type="entry name" value="ApeA_NTD1"/>
    <property type="match status" value="1"/>
</dbReference>
<organism evidence="3 4">
    <name type="scientific">Anaerococcus nagyae</name>
    <dbReference type="NCBI Taxonomy" id="1755241"/>
    <lineage>
        <taxon>Bacteria</taxon>
        <taxon>Bacillati</taxon>
        <taxon>Bacillota</taxon>
        <taxon>Tissierellia</taxon>
        <taxon>Tissierellales</taxon>
        <taxon>Peptoniphilaceae</taxon>
        <taxon>Anaerococcus</taxon>
    </lineage>
</organism>
<dbReference type="InterPro" id="IPR041229">
    <property type="entry name" value="HEPN_Apea"/>
</dbReference>
<evidence type="ECO:0000259" key="2">
    <source>
        <dbReference type="Pfam" id="PF18862"/>
    </source>
</evidence>
<dbReference type="Pfam" id="PF18739">
    <property type="entry name" value="HEPN_Apea"/>
    <property type="match status" value="1"/>
</dbReference>
<dbReference type="EMBL" id="QVEU01000002">
    <property type="protein sequence ID" value="RGB77226.1"/>
    <property type="molecule type" value="Genomic_DNA"/>
</dbReference>
<gene>
    <name evidence="3" type="ORF">DXA39_03110</name>
</gene>
<dbReference type="OrthoDB" id="6198809at2"/>
<dbReference type="InterPro" id="IPR041223">
    <property type="entry name" value="ApeA_NTD"/>
</dbReference>
<sequence length="505" mass="59987">MLDSYRLDNKNILKGKWAISLNELIPDDGIISNKAISGNLELNNGKITLDLNGRLTGVSLSLFDDIEKIYGYLSNNLYVVLEKCYLINPTIISNGYNVEKYISNYAYIISLPNNDVSVLKNQEVYATRAKFSFSYLNDWYNIDHPILNDDMSKDSFSIKYINKFSNENSFNILDNKFTIKIKRDIRAINEFNKGASAKMDYYIEVISNNYEVKSVREFYEISQWFMKLIDFLTQSKKRFSYIKFYLEDENNKFQSKSLDNGDYDYKHPIYYGQFIFRQLDEQAQEFKYNSLRLSYIKEDLETIICNWFKYKEKLKPVIDLYTQNYISTLDIESILVNQTEMMERLYDNFFNSARETQNCDDSNLDNTILEIKDYLDKNNIEISIKEEITRRLGNDKKNYPTFREKLTVILENIPEQLKNIFYLIDQNWKNDTNFEKNFANRLKDTRNYNTHGPGNNKNKSRLKAFKELNNANTVLEYIIYYHVIHQLGITDDILLNYPFLRRKIH</sequence>
<evidence type="ECO:0000313" key="3">
    <source>
        <dbReference type="EMBL" id="RGB77226.1"/>
    </source>
</evidence>
<protein>
    <submittedName>
        <fullName evidence="3">Uncharacterized protein</fullName>
    </submittedName>
</protein>
<keyword evidence="4" id="KW-1185">Reference proteome</keyword>
<dbReference type="Proteomes" id="UP000261011">
    <property type="component" value="Unassembled WGS sequence"/>
</dbReference>
<feature type="domain" description="Apea-like HEPN" evidence="1">
    <location>
        <begin position="337"/>
        <end position="492"/>
    </location>
</feature>
<feature type="domain" description="ApeA N-terminal" evidence="2">
    <location>
        <begin position="15"/>
        <end position="307"/>
    </location>
</feature>